<feature type="compositionally biased region" description="Low complexity" evidence="1">
    <location>
        <begin position="185"/>
        <end position="197"/>
    </location>
</feature>
<keyword evidence="3" id="KW-1185">Reference proteome</keyword>
<feature type="region of interest" description="Disordered" evidence="1">
    <location>
        <begin position="34"/>
        <end position="67"/>
    </location>
</feature>
<proteinExistence type="predicted"/>
<evidence type="ECO:0000256" key="1">
    <source>
        <dbReference type="SAM" id="MobiDB-lite"/>
    </source>
</evidence>
<feature type="compositionally biased region" description="Low complexity" evidence="1">
    <location>
        <begin position="36"/>
        <end position="45"/>
    </location>
</feature>
<sequence length="230" mass="24501">MVRSSSLRLHARAPGFHPPNLLVHRVHLGAPTLRQAASSESPSSAGPYAVVRKPLIAGPNKRNTRAQRRFPTQWSRNCGESGKYLCAEPVWVPSTQTPISGPTRRSQQRAGSSALLRACCAVSSVGSAGRYLLDWRVLSIHSLHTSPPIKPPRLRRSSHGPGLGHHCIFGGDTATAGPASPPLGAPLGPSAGSPIGAQPEARRAADRCTLPVLPVLLRRRALGWVGEEEF</sequence>
<comment type="caution">
    <text evidence="2">The sequence shown here is derived from an EMBL/GenBank/DDBJ whole genome shotgun (WGS) entry which is preliminary data.</text>
</comment>
<dbReference type="EMBL" id="JANPWB010000012">
    <property type="protein sequence ID" value="KAJ1115468.1"/>
    <property type="molecule type" value="Genomic_DNA"/>
</dbReference>
<gene>
    <name evidence="2" type="ORF">NDU88_003692</name>
</gene>
<name>A0AAV7NQE4_PLEWA</name>
<accession>A0AAV7NQE4</accession>
<evidence type="ECO:0000313" key="3">
    <source>
        <dbReference type="Proteomes" id="UP001066276"/>
    </source>
</evidence>
<feature type="region of interest" description="Disordered" evidence="1">
    <location>
        <begin position="178"/>
        <end position="200"/>
    </location>
</feature>
<protein>
    <submittedName>
        <fullName evidence="2">Uncharacterized protein</fullName>
    </submittedName>
</protein>
<organism evidence="2 3">
    <name type="scientific">Pleurodeles waltl</name>
    <name type="common">Iberian ribbed newt</name>
    <dbReference type="NCBI Taxonomy" id="8319"/>
    <lineage>
        <taxon>Eukaryota</taxon>
        <taxon>Metazoa</taxon>
        <taxon>Chordata</taxon>
        <taxon>Craniata</taxon>
        <taxon>Vertebrata</taxon>
        <taxon>Euteleostomi</taxon>
        <taxon>Amphibia</taxon>
        <taxon>Batrachia</taxon>
        <taxon>Caudata</taxon>
        <taxon>Salamandroidea</taxon>
        <taxon>Salamandridae</taxon>
        <taxon>Pleurodelinae</taxon>
        <taxon>Pleurodeles</taxon>
    </lineage>
</organism>
<dbReference type="Proteomes" id="UP001066276">
    <property type="component" value="Chromosome 8"/>
</dbReference>
<evidence type="ECO:0000313" key="2">
    <source>
        <dbReference type="EMBL" id="KAJ1115468.1"/>
    </source>
</evidence>
<dbReference type="AlphaFoldDB" id="A0AAV7NQE4"/>
<reference evidence="2" key="1">
    <citation type="journal article" date="2022" name="bioRxiv">
        <title>Sequencing and chromosome-scale assembly of the giantPleurodeles waltlgenome.</title>
        <authorList>
            <person name="Brown T."/>
            <person name="Elewa A."/>
            <person name="Iarovenko S."/>
            <person name="Subramanian E."/>
            <person name="Araus A.J."/>
            <person name="Petzold A."/>
            <person name="Susuki M."/>
            <person name="Suzuki K.-i.T."/>
            <person name="Hayashi T."/>
            <person name="Toyoda A."/>
            <person name="Oliveira C."/>
            <person name="Osipova E."/>
            <person name="Leigh N.D."/>
            <person name="Simon A."/>
            <person name="Yun M.H."/>
        </authorList>
    </citation>
    <scope>NUCLEOTIDE SEQUENCE</scope>
    <source>
        <strain evidence="2">20211129_DDA</strain>
        <tissue evidence="2">Liver</tissue>
    </source>
</reference>